<comment type="subcellular location">
    <subcellularLocation>
        <location evidence="2">Cell membrane</location>
    </subcellularLocation>
</comment>
<gene>
    <name evidence="16" type="ORF">GGQ92_001630</name>
</gene>
<dbReference type="GO" id="GO:0005524">
    <property type="term" value="F:ATP binding"/>
    <property type="evidence" value="ECO:0007669"/>
    <property type="project" value="UniProtKB-KW"/>
</dbReference>
<dbReference type="InterPro" id="IPR005467">
    <property type="entry name" value="His_kinase_dom"/>
</dbReference>
<dbReference type="PROSITE" id="PS50109">
    <property type="entry name" value="HIS_KIN"/>
    <property type="match status" value="2"/>
</dbReference>
<dbReference type="SMART" id="SM00388">
    <property type="entry name" value="HisKA"/>
    <property type="match status" value="1"/>
</dbReference>
<keyword evidence="7" id="KW-0547">Nucleotide-binding</keyword>
<proteinExistence type="predicted"/>
<evidence type="ECO:0000313" key="17">
    <source>
        <dbReference type="Proteomes" id="UP000572212"/>
    </source>
</evidence>
<dbReference type="InterPro" id="IPR010559">
    <property type="entry name" value="Sig_transdc_His_kin_internal"/>
</dbReference>
<dbReference type="EMBL" id="JACHON010000005">
    <property type="protein sequence ID" value="MBB6512841.1"/>
    <property type="molecule type" value="Genomic_DNA"/>
</dbReference>
<dbReference type="InterPro" id="IPR036097">
    <property type="entry name" value="HisK_dim/P_sf"/>
</dbReference>
<feature type="transmembrane region" description="Helical" evidence="13">
    <location>
        <begin position="281"/>
        <end position="300"/>
    </location>
</feature>
<evidence type="ECO:0000256" key="6">
    <source>
        <dbReference type="ARBA" id="ARBA00022679"/>
    </source>
</evidence>
<dbReference type="InterPro" id="IPR036890">
    <property type="entry name" value="HATPase_C_sf"/>
</dbReference>
<dbReference type="InterPro" id="IPR008979">
    <property type="entry name" value="Galactose-bd-like_sf"/>
</dbReference>
<evidence type="ECO:0000259" key="15">
    <source>
        <dbReference type="PROSITE" id="PS50110"/>
    </source>
</evidence>
<evidence type="ECO:0000256" key="9">
    <source>
        <dbReference type="ARBA" id="ARBA00022840"/>
    </source>
</evidence>
<name>A0A841RJH7_9BACI</name>
<protein>
    <recommendedName>
        <fullName evidence="3">histidine kinase</fullName>
        <ecNumber evidence="3">2.7.13.3</ecNumber>
    </recommendedName>
</protein>
<evidence type="ECO:0000313" key="16">
    <source>
        <dbReference type="EMBL" id="MBB6512841.1"/>
    </source>
</evidence>
<dbReference type="PANTHER" id="PTHR43547:SF2">
    <property type="entry name" value="HYBRID SIGNAL TRANSDUCTION HISTIDINE KINASE C"/>
    <property type="match status" value="1"/>
</dbReference>
<dbReference type="CDD" id="cd16922">
    <property type="entry name" value="HATPase_EvgS-ArcB-TorS-like"/>
    <property type="match status" value="1"/>
</dbReference>
<feature type="domain" description="Histidine kinase" evidence="14">
    <location>
        <begin position="929"/>
        <end position="1030"/>
    </location>
</feature>
<feature type="transmembrane region" description="Helical" evidence="13">
    <location>
        <begin position="213"/>
        <end position="237"/>
    </location>
</feature>
<evidence type="ECO:0000256" key="8">
    <source>
        <dbReference type="ARBA" id="ARBA00022777"/>
    </source>
</evidence>
<comment type="catalytic activity">
    <reaction evidence="1">
        <text>ATP + protein L-histidine = ADP + protein N-phospho-L-histidine.</text>
        <dbReference type="EC" id="2.7.13.3"/>
    </reaction>
</comment>
<evidence type="ECO:0000256" key="12">
    <source>
        <dbReference type="PROSITE-ProRule" id="PRU00169"/>
    </source>
</evidence>
<dbReference type="Gene3D" id="3.40.50.2300">
    <property type="match status" value="1"/>
</dbReference>
<keyword evidence="11 13" id="KW-0472">Membrane</keyword>
<dbReference type="InterPro" id="IPR011006">
    <property type="entry name" value="CheY-like_superfamily"/>
</dbReference>
<keyword evidence="4" id="KW-1003">Cell membrane</keyword>
<dbReference type="GO" id="GO:0005886">
    <property type="term" value="C:plasma membrane"/>
    <property type="evidence" value="ECO:0007669"/>
    <property type="project" value="UniProtKB-SubCell"/>
</dbReference>
<evidence type="ECO:0000256" key="11">
    <source>
        <dbReference type="ARBA" id="ARBA00023136"/>
    </source>
</evidence>
<dbReference type="SUPFAM" id="SSF55874">
    <property type="entry name" value="ATPase domain of HSP90 chaperone/DNA topoisomerase II/histidine kinase"/>
    <property type="match status" value="2"/>
</dbReference>
<dbReference type="PANTHER" id="PTHR43547">
    <property type="entry name" value="TWO-COMPONENT HISTIDINE KINASE"/>
    <property type="match status" value="1"/>
</dbReference>
<accession>A0A841RJH7</accession>
<evidence type="ECO:0000256" key="3">
    <source>
        <dbReference type="ARBA" id="ARBA00012438"/>
    </source>
</evidence>
<dbReference type="RefSeq" id="WP_246384219.1">
    <property type="nucleotide sequence ID" value="NZ_BAAACU010000059.1"/>
</dbReference>
<keyword evidence="10" id="KW-0902">Two-component regulatory system</keyword>
<feature type="domain" description="Response regulatory" evidence="15">
    <location>
        <begin position="702"/>
        <end position="818"/>
    </location>
</feature>
<evidence type="ECO:0000256" key="2">
    <source>
        <dbReference type="ARBA" id="ARBA00004236"/>
    </source>
</evidence>
<dbReference type="FunFam" id="3.30.565.10:FF:000023">
    <property type="entry name" value="PAS domain-containing sensor histidine kinase"/>
    <property type="match status" value="1"/>
</dbReference>
<evidence type="ECO:0000256" key="7">
    <source>
        <dbReference type="ARBA" id="ARBA00022741"/>
    </source>
</evidence>
<keyword evidence="17" id="KW-1185">Reference proteome</keyword>
<evidence type="ECO:0000259" key="14">
    <source>
        <dbReference type="PROSITE" id="PS50109"/>
    </source>
</evidence>
<dbReference type="SMART" id="SM00448">
    <property type="entry name" value="REC"/>
    <property type="match status" value="1"/>
</dbReference>
<dbReference type="InterPro" id="IPR003594">
    <property type="entry name" value="HATPase_dom"/>
</dbReference>
<comment type="caution">
    <text evidence="16">The sequence shown here is derived from an EMBL/GenBank/DDBJ whole genome shotgun (WGS) entry which is preliminary data.</text>
</comment>
<dbReference type="SUPFAM" id="SSF47384">
    <property type="entry name" value="Homodimeric domain of signal transducing histidine kinase"/>
    <property type="match status" value="1"/>
</dbReference>
<dbReference type="Pfam" id="PF06580">
    <property type="entry name" value="His_kinase"/>
    <property type="match status" value="1"/>
</dbReference>
<dbReference type="AlphaFoldDB" id="A0A841RJH7"/>
<feature type="domain" description="Histidine kinase" evidence="14">
    <location>
        <begin position="441"/>
        <end position="659"/>
    </location>
</feature>
<keyword evidence="6" id="KW-0808">Transferase</keyword>
<dbReference type="InterPro" id="IPR004358">
    <property type="entry name" value="Sig_transdc_His_kin-like_C"/>
</dbReference>
<evidence type="ECO:0000256" key="10">
    <source>
        <dbReference type="ARBA" id="ARBA00023012"/>
    </source>
</evidence>
<dbReference type="PROSITE" id="PS50110">
    <property type="entry name" value="RESPONSE_REGULATORY"/>
    <property type="match status" value="1"/>
</dbReference>
<feature type="transmembrane region" description="Helical" evidence="13">
    <location>
        <begin position="338"/>
        <end position="356"/>
    </location>
</feature>
<reference evidence="16 17" key="1">
    <citation type="submission" date="2020-08" db="EMBL/GenBank/DDBJ databases">
        <title>Genomic Encyclopedia of Type Strains, Phase IV (KMG-IV): sequencing the most valuable type-strain genomes for metagenomic binning, comparative biology and taxonomic classification.</title>
        <authorList>
            <person name="Goeker M."/>
        </authorList>
    </citation>
    <scope>NUCLEOTIDE SEQUENCE [LARGE SCALE GENOMIC DNA]</scope>
    <source>
        <strain evidence="16 17">DSM 11805</strain>
    </source>
</reference>
<dbReference type="InterPro" id="IPR001789">
    <property type="entry name" value="Sig_transdc_resp-reg_receiver"/>
</dbReference>
<evidence type="ECO:0000256" key="13">
    <source>
        <dbReference type="SAM" id="Phobius"/>
    </source>
</evidence>
<keyword evidence="9" id="KW-0067">ATP-binding</keyword>
<dbReference type="Pfam" id="PF00512">
    <property type="entry name" value="HisKA"/>
    <property type="match status" value="1"/>
</dbReference>
<evidence type="ECO:0000256" key="5">
    <source>
        <dbReference type="ARBA" id="ARBA00022553"/>
    </source>
</evidence>
<dbReference type="Proteomes" id="UP000572212">
    <property type="component" value="Unassembled WGS sequence"/>
</dbReference>
<sequence>MKKLQSKNMKWTLIILIFLISVTAIRLTWMNFLTTFEYQENPEAQQGILDLRGMSFSDKQSFLLDGEWEFYPSALIPPEEINGNTYDKINLAIQKSWQDAFTDDNSDSTFRYGTYRLKILLDSNIDSDFQLRINEIRNASAIYANGELVASSGQVATNIEEHDARYVPYSATVTPVSNEIDLVIHVSSHDKKGGITGSVRFGTEKAVEKRTNLIIGLQLLLAGVLLFHSIYAIILYFLGAKSKVLYFFSLLILSAIVSVLVTDDKVLYSWLTVEHEWSVKILYFSYIGVAAFLPHVMNSLFPTYIRKRRMQIFSIGCALYALFVLVSPFQYIINTSPVLLSTVLILSITLSLYILGKAILEKEDVIFLLLACLGVMVNVLWSFIQRRLSIEITHYPFDLIFAILAFAAFWFRRFFRATDETKRLAEKLLLEDKRKDTFLVNTSHELRNPLYGINNLTQSILDDKSNPISNEHRSRLQILIQISNHMSFMLDDLLDLSRLKENRIRLQLTSVNIQSVTYGISDIIKLMLDGKPIKLNIDLPDSLPAVYADENRLMQILFNLLHNAAKYTDEGTITVRAEARNGIMCIHIEDTGVGIEEDVLQTIIHPYEQAHTNDVRASGGFGLGLSICKQLVELHGGKIKVQSRIGIGSRFTFSLPLAKKSSIQAGETYPVLQESKKVMDVTPNISKPNTEEETVAWNIKPEILVVDDDSINLKAILHLLEVENYKITTVTNATEALSLLEKDRFDLVISDVMMPHISGYELTKLIRKNYTISELPVLLLTARSRSVDILAGFQSGANDYVKKPVDGKELKAKVRALIDLKLSIEERIRMEGAWLQSQIQPHFLYNTLNSIAALGVEDPAKMQDLLEEFSNYLRLSFDFRNADPVIPLDQELALVRSYLHIESVRFGERLDIHWDIDYDDQFYLPPLSIQPLVENAIRHGVMQQTEGGMVCIRIKQQNNDIEIAIIDDGNGMTELEVENIFKREASSNKRQGIGLPNIDRRLKQLYSNGLSVQSRLGEGTTVSFQIPIKKATYPLSKVQQ</sequence>
<keyword evidence="8 16" id="KW-0418">Kinase</keyword>
<keyword evidence="5 12" id="KW-0597">Phosphoprotein</keyword>
<evidence type="ECO:0000256" key="4">
    <source>
        <dbReference type="ARBA" id="ARBA00022475"/>
    </source>
</evidence>
<dbReference type="Gene3D" id="2.60.120.260">
    <property type="entry name" value="Galactose-binding domain-like"/>
    <property type="match status" value="1"/>
</dbReference>
<dbReference type="InterPro" id="IPR003661">
    <property type="entry name" value="HisK_dim/P_dom"/>
</dbReference>
<dbReference type="PRINTS" id="PR00344">
    <property type="entry name" value="BCTRLSENSOR"/>
</dbReference>
<dbReference type="Pfam" id="PF07695">
    <property type="entry name" value="7TMR-DISM_7TM"/>
    <property type="match status" value="1"/>
</dbReference>
<dbReference type="Gene3D" id="3.30.565.10">
    <property type="entry name" value="Histidine kinase-like ATPase, C-terminal domain"/>
    <property type="match status" value="2"/>
</dbReference>
<dbReference type="EC" id="2.7.13.3" evidence="3"/>
<keyword evidence="13" id="KW-1133">Transmembrane helix</keyword>
<dbReference type="Pfam" id="PF02518">
    <property type="entry name" value="HATPase_c"/>
    <property type="match status" value="2"/>
</dbReference>
<dbReference type="CDD" id="cd17574">
    <property type="entry name" value="REC_OmpR"/>
    <property type="match status" value="1"/>
</dbReference>
<dbReference type="SUPFAM" id="SSF49785">
    <property type="entry name" value="Galactose-binding domain-like"/>
    <property type="match status" value="1"/>
</dbReference>
<dbReference type="GO" id="GO:0000155">
    <property type="term" value="F:phosphorelay sensor kinase activity"/>
    <property type="evidence" value="ECO:0007669"/>
    <property type="project" value="InterPro"/>
</dbReference>
<dbReference type="Gene3D" id="1.10.287.130">
    <property type="match status" value="1"/>
</dbReference>
<dbReference type="InterPro" id="IPR011623">
    <property type="entry name" value="7TMR_DISM_rcpt_extracell_dom1"/>
</dbReference>
<feature type="modified residue" description="4-aspartylphosphate" evidence="12">
    <location>
        <position position="751"/>
    </location>
</feature>
<dbReference type="SUPFAM" id="SSF52172">
    <property type="entry name" value="CheY-like"/>
    <property type="match status" value="1"/>
</dbReference>
<dbReference type="CDD" id="cd00082">
    <property type="entry name" value="HisKA"/>
    <property type="match status" value="1"/>
</dbReference>
<keyword evidence="13" id="KW-0812">Transmembrane</keyword>
<feature type="transmembrane region" description="Helical" evidence="13">
    <location>
        <begin position="312"/>
        <end position="332"/>
    </location>
</feature>
<dbReference type="Pfam" id="PF00072">
    <property type="entry name" value="Response_reg"/>
    <property type="match status" value="1"/>
</dbReference>
<feature type="transmembrane region" description="Helical" evidence="13">
    <location>
        <begin position="244"/>
        <end position="261"/>
    </location>
</feature>
<evidence type="ECO:0000256" key="1">
    <source>
        <dbReference type="ARBA" id="ARBA00000085"/>
    </source>
</evidence>
<organism evidence="16 17">
    <name type="scientific">Gracilibacillus halotolerans</name>
    <dbReference type="NCBI Taxonomy" id="74386"/>
    <lineage>
        <taxon>Bacteria</taxon>
        <taxon>Bacillati</taxon>
        <taxon>Bacillota</taxon>
        <taxon>Bacilli</taxon>
        <taxon>Bacillales</taxon>
        <taxon>Bacillaceae</taxon>
        <taxon>Gracilibacillus</taxon>
    </lineage>
</organism>
<feature type="transmembrane region" description="Helical" evidence="13">
    <location>
        <begin position="365"/>
        <end position="384"/>
    </location>
</feature>
<dbReference type="SMART" id="SM00387">
    <property type="entry name" value="HATPase_c"/>
    <property type="match status" value="2"/>
</dbReference>